<dbReference type="GO" id="GO:0003700">
    <property type="term" value="F:DNA-binding transcription factor activity"/>
    <property type="evidence" value="ECO:0007669"/>
    <property type="project" value="InterPro"/>
</dbReference>
<dbReference type="Gene3D" id="1.10.10.10">
    <property type="entry name" value="Winged helix-like DNA-binding domain superfamily/Winged helix DNA-binding domain"/>
    <property type="match status" value="1"/>
</dbReference>
<feature type="domain" description="HTH gntR-type" evidence="4">
    <location>
        <begin position="10"/>
        <end position="77"/>
    </location>
</feature>
<keyword evidence="1" id="KW-0805">Transcription regulation</keyword>
<dbReference type="SUPFAM" id="SSF48008">
    <property type="entry name" value="GntR ligand-binding domain-like"/>
    <property type="match status" value="1"/>
</dbReference>
<evidence type="ECO:0000256" key="2">
    <source>
        <dbReference type="ARBA" id="ARBA00023125"/>
    </source>
</evidence>
<dbReference type="InterPro" id="IPR011711">
    <property type="entry name" value="GntR_C"/>
</dbReference>
<dbReference type="AlphaFoldDB" id="A0A561BNE1"/>
<dbReference type="InterPro" id="IPR036388">
    <property type="entry name" value="WH-like_DNA-bd_sf"/>
</dbReference>
<gene>
    <name evidence="5" type="ORF">FB561_1442</name>
</gene>
<dbReference type="Pfam" id="PF00392">
    <property type="entry name" value="GntR"/>
    <property type="match status" value="1"/>
</dbReference>
<dbReference type="OrthoDB" id="5243844at2"/>
<comment type="caution">
    <text evidence="5">The sequence shown here is derived from an EMBL/GenBank/DDBJ whole genome shotgun (WGS) entry which is preliminary data.</text>
</comment>
<dbReference type="CDD" id="cd07377">
    <property type="entry name" value="WHTH_GntR"/>
    <property type="match status" value="1"/>
</dbReference>
<protein>
    <submittedName>
        <fullName evidence="5">DNA-binding GntR family transcriptional regulator</fullName>
    </submittedName>
</protein>
<dbReference type="PANTHER" id="PTHR43537:SF5">
    <property type="entry name" value="UXU OPERON TRANSCRIPTIONAL REGULATOR"/>
    <property type="match status" value="1"/>
</dbReference>
<keyword evidence="6" id="KW-1185">Reference proteome</keyword>
<dbReference type="PANTHER" id="PTHR43537">
    <property type="entry name" value="TRANSCRIPTIONAL REGULATOR, GNTR FAMILY"/>
    <property type="match status" value="1"/>
</dbReference>
<evidence type="ECO:0000313" key="6">
    <source>
        <dbReference type="Proteomes" id="UP000318380"/>
    </source>
</evidence>
<keyword evidence="3" id="KW-0804">Transcription</keyword>
<dbReference type="Pfam" id="PF07729">
    <property type="entry name" value="FCD"/>
    <property type="match status" value="1"/>
</dbReference>
<dbReference type="SMART" id="SM00345">
    <property type="entry name" value="HTH_GNTR"/>
    <property type="match status" value="1"/>
</dbReference>
<accession>A0A561BNE1</accession>
<dbReference type="EMBL" id="VIVK01000001">
    <property type="protein sequence ID" value="TWD80367.1"/>
    <property type="molecule type" value="Genomic_DNA"/>
</dbReference>
<dbReference type="PROSITE" id="PS50949">
    <property type="entry name" value="HTH_GNTR"/>
    <property type="match status" value="1"/>
</dbReference>
<organism evidence="5 6">
    <name type="scientific">Kribbella amoyensis</name>
    <dbReference type="NCBI Taxonomy" id="996641"/>
    <lineage>
        <taxon>Bacteria</taxon>
        <taxon>Bacillati</taxon>
        <taxon>Actinomycetota</taxon>
        <taxon>Actinomycetes</taxon>
        <taxon>Propionibacteriales</taxon>
        <taxon>Kribbellaceae</taxon>
        <taxon>Kribbella</taxon>
    </lineage>
</organism>
<dbReference type="InterPro" id="IPR036390">
    <property type="entry name" value="WH_DNA-bd_sf"/>
</dbReference>
<dbReference type="InterPro" id="IPR000524">
    <property type="entry name" value="Tscrpt_reg_HTH_GntR"/>
</dbReference>
<evidence type="ECO:0000313" key="5">
    <source>
        <dbReference type="EMBL" id="TWD80367.1"/>
    </source>
</evidence>
<dbReference type="RefSeq" id="WP_145804289.1">
    <property type="nucleotide sequence ID" value="NZ_VIVK01000001.1"/>
</dbReference>
<sequence>MYERLRVDRSTTVDRVVDALRDALFAGDLEPGTPLREQPLAEALGVARSTVREAMTMLVTEGLAIREPNKGVSVAILHPSAVADICRARFVLESAGIRAWYDADEVARERVRQAMREFAATAKEGADPEAMTETHLAIHRSLVALTGSARLIATQDSITAEARLALARVDQLRQDAKLQVASHRKLIRLLEKGDLDEAVAELDRHLAGAQESLLEAITTPPA</sequence>
<reference evidence="5 6" key="1">
    <citation type="submission" date="2019-06" db="EMBL/GenBank/DDBJ databases">
        <title>Sequencing the genomes of 1000 actinobacteria strains.</title>
        <authorList>
            <person name="Klenk H.-P."/>
        </authorList>
    </citation>
    <scope>NUCLEOTIDE SEQUENCE [LARGE SCALE GENOMIC DNA]</scope>
    <source>
        <strain evidence="5 6">DSM 24683</strain>
    </source>
</reference>
<dbReference type="InterPro" id="IPR008920">
    <property type="entry name" value="TF_FadR/GntR_C"/>
</dbReference>
<dbReference type="SMART" id="SM00895">
    <property type="entry name" value="FCD"/>
    <property type="match status" value="1"/>
</dbReference>
<evidence type="ECO:0000259" key="4">
    <source>
        <dbReference type="PROSITE" id="PS50949"/>
    </source>
</evidence>
<dbReference type="SUPFAM" id="SSF46785">
    <property type="entry name" value="Winged helix' DNA-binding domain"/>
    <property type="match status" value="1"/>
</dbReference>
<name>A0A561BNE1_9ACTN</name>
<dbReference type="Gene3D" id="1.20.120.530">
    <property type="entry name" value="GntR ligand-binding domain-like"/>
    <property type="match status" value="1"/>
</dbReference>
<proteinExistence type="predicted"/>
<evidence type="ECO:0000256" key="3">
    <source>
        <dbReference type="ARBA" id="ARBA00023163"/>
    </source>
</evidence>
<dbReference type="GO" id="GO:0003677">
    <property type="term" value="F:DNA binding"/>
    <property type="evidence" value="ECO:0007669"/>
    <property type="project" value="UniProtKB-KW"/>
</dbReference>
<dbReference type="Proteomes" id="UP000318380">
    <property type="component" value="Unassembled WGS sequence"/>
</dbReference>
<keyword evidence="2 5" id="KW-0238">DNA-binding</keyword>
<dbReference type="PRINTS" id="PR00035">
    <property type="entry name" value="HTHGNTR"/>
</dbReference>
<evidence type="ECO:0000256" key="1">
    <source>
        <dbReference type="ARBA" id="ARBA00023015"/>
    </source>
</evidence>